<organism evidence="2 3">
    <name type="scientific">Sodiomyces alkalinus (strain CBS 110278 / VKM F-3762 / F11)</name>
    <name type="common">Alkaliphilic filamentous fungus</name>
    <dbReference type="NCBI Taxonomy" id="1314773"/>
    <lineage>
        <taxon>Eukaryota</taxon>
        <taxon>Fungi</taxon>
        <taxon>Dikarya</taxon>
        <taxon>Ascomycota</taxon>
        <taxon>Pezizomycotina</taxon>
        <taxon>Sordariomycetes</taxon>
        <taxon>Hypocreomycetidae</taxon>
        <taxon>Glomerellales</taxon>
        <taxon>Plectosphaerellaceae</taxon>
        <taxon>Sodiomyces</taxon>
    </lineage>
</organism>
<dbReference type="OrthoDB" id="4848012at2759"/>
<dbReference type="Proteomes" id="UP000272025">
    <property type="component" value="Unassembled WGS sequence"/>
</dbReference>
<protein>
    <submittedName>
        <fullName evidence="2">Uncharacterized protein</fullName>
    </submittedName>
</protein>
<feature type="compositionally biased region" description="Polar residues" evidence="1">
    <location>
        <begin position="266"/>
        <end position="275"/>
    </location>
</feature>
<dbReference type="STRING" id="1314773.A0A3N2PVT4"/>
<keyword evidence="3" id="KW-1185">Reference proteome</keyword>
<evidence type="ECO:0000313" key="2">
    <source>
        <dbReference type="EMBL" id="ROT38620.1"/>
    </source>
</evidence>
<dbReference type="GeneID" id="39575457"/>
<feature type="region of interest" description="Disordered" evidence="1">
    <location>
        <begin position="252"/>
        <end position="275"/>
    </location>
</feature>
<sequence>MCQRDEYPFYRFMGAPNPPTQYIRVYVFLLALTGDLTVTLMLNDRIPMSENGGAGQALARNVCPNTVARRTTVETTSGGSRTCYVYTKTIMTQVVLSIAHSSWDPDWEATAIWDDHLRQNPCLPSLHHFDDPGFALLTNDPWYQTGSGTTMNSARYQVAPPHSVTQGLTPLRRALDDVEIYFSDEDGFGIVQDRNQSRRATPEELREHLGILPCLSPDCIEEKAALGLDVHGNPTLVSPEATATAVDPLVEEKSLPAVTGGGVQEPSLSTATSAP</sequence>
<dbReference type="RefSeq" id="XP_028466426.1">
    <property type="nucleotide sequence ID" value="XM_028606979.1"/>
</dbReference>
<name>A0A3N2PVT4_SODAK</name>
<dbReference type="AlphaFoldDB" id="A0A3N2PVT4"/>
<dbReference type="EMBL" id="ML119055">
    <property type="protein sequence ID" value="ROT38620.1"/>
    <property type="molecule type" value="Genomic_DNA"/>
</dbReference>
<gene>
    <name evidence="2" type="ORF">SODALDRAFT_166691</name>
</gene>
<accession>A0A3N2PVT4</accession>
<evidence type="ECO:0000256" key="1">
    <source>
        <dbReference type="SAM" id="MobiDB-lite"/>
    </source>
</evidence>
<evidence type="ECO:0000313" key="3">
    <source>
        <dbReference type="Proteomes" id="UP000272025"/>
    </source>
</evidence>
<reference evidence="2 3" key="1">
    <citation type="journal article" date="2018" name="Mol. Ecol.">
        <title>The obligate alkalophilic soda-lake fungus Sodiomyces alkalinus has shifted to a protein diet.</title>
        <authorList>
            <person name="Grum-Grzhimaylo A.A."/>
            <person name="Falkoski D.L."/>
            <person name="van den Heuvel J."/>
            <person name="Valero-Jimenez C.A."/>
            <person name="Min B."/>
            <person name="Choi I.G."/>
            <person name="Lipzen A."/>
            <person name="Daum C.G."/>
            <person name="Aanen D.K."/>
            <person name="Tsang A."/>
            <person name="Henrissat B."/>
            <person name="Bilanenko E.N."/>
            <person name="de Vries R.P."/>
            <person name="van Kan J.A.L."/>
            <person name="Grigoriev I.V."/>
            <person name="Debets A.J.M."/>
        </authorList>
    </citation>
    <scope>NUCLEOTIDE SEQUENCE [LARGE SCALE GENOMIC DNA]</scope>
    <source>
        <strain evidence="2 3">F11</strain>
    </source>
</reference>
<proteinExistence type="predicted"/>